<evidence type="ECO:0000313" key="1">
    <source>
        <dbReference type="EMBL" id="SFZ93333.1"/>
    </source>
</evidence>
<dbReference type="AlphaFoldDB" id="A0A1K2ILI7"/>
<reference evidence="1 2" key="1">
    <citation type="submission" date="2016-10" db="EMBL/GenBank/DDBJ databases">
        <authorList>
            <person name="de Groot N.N."/>
        </authorList>
    </citation>
    <scope>NUCLEOTIDE SEQUENCE [LARGE SCALE GENOMIC DNA]</scope>
    <source>
        <strain evidence="1 2">DSM 18180</strain>
    </source>
</reference>
<dbReference type="STRING" id="369401.SAMN05428642_10373"/>
<dbReference type="EMBL" id="FPKV01000003">
    <property type="protein sequence ID" value="SFZ93333.1"/>
    <property type="molecule type" value="Genomic_DNA"/>
</dbReference>
<organism evidence="1 2">
    <name type="scientific">Flaviramulus basaltis</name>
    <dbReference type="NCBI Taxonomy" id="369401"/>
    <lineage>
        <taxon>Bacteria</taxon>
        <taxon>Pseudomonadati</taxon>
        <taxon>Bacteroidota</taxon>
        <taxon>Flavobacteriia</taxon>
        <taxon>Flavobacteriales</taxon>
        <taxon>Flavobacteriaceae</taxon>
        <taxon>Flaviramulus</taxon>
    </lineage>
</organism>
<dbReference type="RefSeq" id="WP_245794840.1">
    <property type="nucleotide sequence ID" value="NZ_FPKV01000003.1"/>
</dbReference>
<accession>A0A1K2ILI7</accession>
<gene>
    <name evidence="1" type="ORF">SAMN05428642_10373</name>
</gene>
<keyword evidence="2" id="KW-1185">Reference proteome</keyword>
<proteinExistence type="predicted"/>
<evidence type="ECO:0000313" key="2">
    <source>
        <dbReference type="Proteomes" id="UP000182544"/>
    </source>
</evidence>
<sequence>MKIQFLYLPFVLLLLNSCKQEDPKVSSLVNYQGDETYSVIFGNTTVGHLKTQTFGDTIQVDYDYKNNGRGPTMKETIILNIDGFPVQWNITGNSTFGNAIDEHYTLNGTNASWTDATGSDSITVDNALWYVNQSGSPYSAILTARSLLKSSDYSANVLPAGRLQIKEMEKTTIKVDSTTLDLTTYAISGADLNPSYFISDSNQRLFAVISPSFVIVRKGFEVKEKELRAYAEKYSTERFETLQKKYAHNYGKKVRISNVRIFDPNTLSLTAL</sequence>
<protein>
    <submittedName>
        <fullName evidence="1">Uncharacterized protein</fullName>
    </submittedName>
</protein>
<name>A0A1K2ILI7_9FLAO</name>
<dbReference type="Proteomes" id="UP000182544">
    <property type="component" value="Unassembled WGS sequence"/>
</dbReference>